<reference evidence="3 4" key="1">
    <citation type="submission" date="2015-10" db="EMBL/GenBank/DDBJ databases">
        <title>Draft genome sequence of Streptomyces sp. RV15, isolated from a marine sponge.</title>
        <authorList>
            <person name="Ruckert C."/>
            <person name="Abdelmohsen U.R."/>
            <person name="Winkler A."/>
            <person name="Hentschel U."/>
            <person name="Kalinowski J."/>
            <person name="Kampfer P."/>
            <person name="Glaeser S."/>
        </authorList>
    </citation>
    <scope>NUCLEOTIDE SEQUENCE [LARGE SCALE GENOMIC DNA]</scope>
    <source>
        <strain evidence="3 4">RV15</strain>
    </source>
</reference>
<organism evidence="3 4">
    <name type="scientific">Streptomyces dysideae</name>
    <dbReference type="NCBI Taxonomy" id="909626"/>
    <lineage>
        <taxon>Bacteria</taxon>
        <taxon>Bacillati</taxon>
        <taxon>Actinomycetota</taxon>
        <taxon>Actinomycetes</taxon>
        <taxon>Kitasatosporales</taxon>
        <taxon>Streptomycetaceae</taxon>
        <taxon>Streptomyces</taxon>
    </lineage>
</organism>
<feature type="domain" description="UspA" evidence="2">
    <location>
        <begin position="1"/>
        <end position="136"/>
    </location>
</feature>
<proteinExistence type="inferred from homology"/>
<dbReference type="InterPro" id="IPR014729">
    <property type="entry name" value="Rossmann-like_a/b/a_fold"/>
</dbReference>
<dbReference type="EMBL" id="LMXB01000072">
    <property type="protein sequence ID" value="KUO17715.1"/>
    <property type="molecule type" value="Genomic_DNA"/>
</dbReference>
<dbReference type="SUPFAM" id="SSF52402">
    <property type="entry name" value="Adenine nucleotide alpha hydrolases-like"/>
    <property type="match status" value="2"/>
</dbReference>
<name>A0A101UVQ9_9ACTN</name>
<evidence type="ECO:0000313" key="3">
    <source>
        <dbReference type="EMBL" id="KUO17715.1"/>
    </source>
</evidence>
<sequence length="288" mass="30170">MTGPVVVGLDGSPASVTAAWWAAYEAAERHLPVVLLHSWSTQPLDVPIAQAAPTKQQYGEEVLQRTAAELLHRYGDLALTTELVSEPAAQALLEHGQSASMLVLGSRGYGSVASFLLGSISQHVLGLAPCPAVAVRAGDPAVEAGYEHPAAPDRDEVVVGLQELGAAAATLLEFAFVAAETHGARLRVVRALPLSSLVTDSEVDLEAEERTRLAEVLAPWREKFPDVPVTKHVATGPAAQVLLTASAQGCLTVVGRRLHPSPLAWKLGPVAHAALHHVPGPVAVVPHD</sequence>
<evidence type="ECO:0000256" key="1">
    <source>
        <dbReference type="ARBA" id="ARBA00008791"/>
    </source>
</evidence>
<dbReference type="RefSeq" id="WP_067027329.1">
    <property type="nucleotide sequence ID" value="NZ_KQ949095.1"/>
</dbReference>
<comment type="caution">
    <text evidence="3">The sequence shown here is derived from an EMBL/GenBank/DDBJ whole genome shotgun (WGS) entry which is preliminary data.</text>
</comment>
<dbReference type="PANTHER" id="PTHR46268:SF6">
    <property type="entry name" value="UNIVERSAL STRESS PROTEIN UP12"/>
    <property type="match status" value="1"/>
</dbReference>
<dbReference type="STRING" id="909626.AQJ91_28815"/>
<evidence type="ECO:0000313" key="4">
    <source>
        <dbReference type="Proteomes" id="UP000053260"/>
    </source>
</evidence>
<dbReference type="OrthoDB" id="4867015at2"/>
<dbReference type="Proteomes" id="UP000053260">
    <property type="component" value="Unassembled WGS sequence"/>
</dbReference>
<keyword evidence="4" id="KW-1185">Reference proteome</keyword>
<feature type="domain" description="UspA" evidence="2">
    <location>
        <begin position="157"/>
        <end position="286"/>
    </location>
</feature>
<dbReference type="Pfam" id="PF00582">
    <property type="entry name" value="Usp"/>
    <property type="match status" value="2"/>
</dbReference>
<dbReference type="InterPro" id="IPR006015">
    <property type="entry name" value="Universal_stress_UspA"/>
</dbReference>
<dbReference type="PANTHER" id="PTHR46268">
    <property type="entry name" value="STRESS RESPONSE PROTEIN NHAX"/>
    <property type="match status" value="1"/>
</dbReference>
<dbReference type="InterPro" id="IPR006016">
    <property type="entry name" value="UspA"/>
</dbReference>
<dbReference type="Gene3D" id="3.40.50.620">
    <property type="entry name" value="HUPs"/>
    <property type="match status" value="2"/>
</dbReference>
<comment type="similarity">
    <text evidence="1">Belongs to the universal stress protein A family.</text>
</comment>
<gene>
    <name evidence="3" type="ORF">AQJ91_28815</name>
</gene>
<dbReference type="AlphaFoldDB" id="A0A101UVQ9"/>
<dbReference type="PRINTS" id="PR01438">
    <property type="entry name" value="UNVRSLSTRESS"/>
</dbReference>
<evidence type="ECO:0000259" key="2">
    <source>
        <dbReference type="Pfam" id="PF00582"/>
    </source>
</evidence>
<accession>A0A101UVQ9</accession>
<protein>
    <submittedName>
        <fullName evidence="3">Universal stress protein</fullName>
    </submittedName>
</protein>